<organism evidence="2 3">
    <name type="scientific">Denitrobacterium detoxificans</name>
    <dbReference type="NCBI Taxonomy" id="79604"/>
    <lineage>
        <taxon>Bacteria</taxon>
        <taxon>Bacillati</taxon>
        <taxon>Actinomycetota</taxon>
        <taxon>Coriobacteriia</taxon>
        <taxon>Eggerthellales</taxon>
        <taxon>Eggerthellaceae</taxon>
        <taxon>Denitrobacterium</taxon>
    </lineage>
</organism>
<dbReference type="OrthoDB" id="5242900at2"/>
<dbReference type="Pfam" id="PF18912">
    <property type="entry name" value="DZR_2"/>
    <property type="match status" value="1"/>
</dbReference>
<accession>A0A1H8SMU1</accession>
<dbReference type="EMBL" id="FOEC01000007">
    <property type="protein sequence ID" value="SEO80110.1"/>
    <property type="molecule type" value="Genomic_DNA"/>
</dbReference>
<reference evidence="3" key="1">
    <citation type="submission" date="2016-10" db="EMBL/GenBank/DDBJ databases">
        <authorList>
            <person name="Varghese N."/>
        </authorList>
    </citation>
    <scope>NUCLEOTIDE SEQUENCE [LARGE SCALE GENOMIC DNA]</scope>
    <source>
        <strain evidence="3">DSM 21843</strain>
    </source>
</reference>
<dbReference type="RefSeq" id="WP_143117358.1">
    <property type="nucleotide sequence ID" value="NZ_CP011402.1"/>
</dbReference>
<sequence>METAMAKVDAGERPVPRWRRYALAAAECLAETVWPTRCVICERLGSVLCERCRRALPYIDQWMACPRCGAPYGMRQCTECNRLSLRDTGFDDPPFDACVSAAFFSSAVARIVRTHKDGGERRLARDMAYAMACAIPPD</sequence>
<name>A0A1H8SMU1_9ACTN</name>
<protein>
    <recommendedName>
        <fullName evidence="1">Double zinc ribbon domain-containing protein</fullName>
    </recommendedName>
</protein>
<feature type="domain" description="Double zinc ribbon" evidence="1">
    <location>
        <begin position="30"/>
        <end position="80"/>
    </location>
</feature>
<keyword evidence="3" id="KW-1185">Reference proteome</keyword>
<evidence type="ECO:0000313" key="2">
    <source>
        <dbReference type="EMBL" id="SEO80110.1"/>
    </source>
</evidence>
<proteinExistence type="predicted"/>
<dbReference type="InterPro" id="IPR044005">
    <property type="entry name" value="DZR_2"/>
</dbReference>
<dbReference type="AlphaFoldDB" id="A0A1H8SMU1"/>
<gene>
    <name evidence="2" type="ORF">SAMN02910314_01240</name>
</gene>
<evidence type="ECO:0000259" key="1">
    <source>
        <dbReference type="Pfam" id="PF18912"/>
    </source>
</evidence>
<evidence type="ECO:0000313" key="3">
    <source>
        <dbReference type="Proteomes" id="UP000182975"/>
    </source>
</evidence>
<dbReference type="Proteomes" id="UP000182975">
    <property type="component" value="Unassembled WGS sequence"/>
</dbReference>